<organism evidence="1">
    <name type="scientific">Arundo donax</name>
    <name type="common">Giant reed</name>
    <name type="synonym">Donax arundinaceus</name>
    <dbReference type="NCBI Taxonomy" id="35708"/>
    <lineage>
        <taxon>Eukaryota</taxon>
        <taxon>Viridiplantae</taxon>
        <taxon>Streptophyta</taxon>
        <taxon>Embryophyta</taxon>
        <taxon>Tracheophyta</taxon>
        <taxon>Spermatophyta</taxon>
        <taxon>Magnoliopsida</taxon>
        <taxon>Liliopsida</taxon>
        <taxon>Poales</taxon>
        <taxon>Poaceae</taxon>
        <taxon>PACMAD clade</taxon>
        <taxon>Arundinoideae</taxon>
        <taxon>Arundineae</taxon>
        <taxon>Arundo</taxon>
    </lineage>
</organism>
<reference evidence="1" key="1">
    <citation type="submission" date="2014-09" db="EMBL/GenBank/DDBJ databases">
        <authorList>
            <person name="Magalhaes I.L.F."/>
            <person name="Oliveira U."/>
            <person name="Santos F.R."/>
            <person name="Vidigal T.H.D.A."/>
            <person name="Brescovit A.D."/>
            <person name="Santos A.J."/>
        </authorList>
    </citation>
    <scope>NUCLEOTIDE SEQUENCE</scope>
    <source>
        <tissue evidence="1">Shoot tissue taken approximately 20 cm above the soil surface</tissue>
    </source>
</reference>
<reference evidence="1" key="2">
    <citation type="journal article" date="2015" name="Data Brief">
        <title>Shoot transcriptome of the giant reed, Arundo donax.</title>
        <authorList>
            <person name="Barrero R.A."/>
            <person name="Guerrero F.D."/>
            <person name="Moolhuijzen P."/>
            <person name="Goolsby J.A."/>
            <person name="Tidwell J."/>
            <person name="Bellgard S.E."/>
            <person name="Bellgard M.I."/>
        </authorList>
    </citation>
    <scope>NUCLEOTIDE SEQUENCE</scope>
    <source>
        <tissue evidence="1">Shoot tissue taken approximately 20 cm above the soil surface</tissue>
    </source>
</reference>
<dbReference type="EMBL" id="GBRH01201373">
    <property type="protein sequence ID" value="JAD96522.1"/>
    <property type="molecule type" value="Transcribed_RNA"/>
</dbReference>
<sequence>MRVKVECL</sequence>
<name>A0A0A9EKF9_ARUDO</name>
<protein>
    <submittedName>
        <fullName evidence="1">Uncharacterized protein</fullName>
    </submittedName>
</protein>
<evidence type="ECO:0000313" key="1">
    <source>
        <dbReference type="EMBL" id="JAD96522.1"/>
    </source>
</evidence>
<proteinExistence type="predicted"/>
<accession>A0A0A9EKF9</accession>